<reference evidence="1 2" key="1">
    <citation type="journal article" date="2011" name="Int. J. Syst. Evol. Microbiol.">
        <title>Hymenobacter yonginensis sp. nov., isolated from a mesotrophic artificial lake.</title>
        <authorList>
            <person name="Joung Y."/>
            <person name="Cho S.H."/>
            <person name="Kim H."/>
            <person name="Kim S.B."/>
            <person name="Joh K."/>
        </authorList>
    </citation>
    <scope>NUCLEOTIDE SEQUENCE [LARGE SCALE GENOMIC DNA]</scope>
    <source>
        <strain evidence="1 2">KCTC 22745</strain>
    </source>
</reference>
<gene>
    <name evidence="1" type="ORF">O9Z63_06225</name>
</gene>
<dbReference type="RefSeq" id="WP_270128449.1">
    <property type="nucleotide sequence ID" value="NZ_CP115396.1"/>
</dbReference>
<dbReference type="InterPro" id="IPR049249">
    <property type="entry name" value="DUF6882"/>
</dbReference>
<name>A0ABY7PSF9_9BACT</name>
<evidence type="ECO:0000313" key="2">
    <source>
        <dbReference type="Proteomes" id="UP001211872"/>
    </source>
</evidence>
<organism evidence="1 2">
    <name type="scientific">Hymenobacter yonginensis</name>
    <dbReference type="NCBI Taxonomy" id="748197"/>
    <lineage>
        <taxon>Bacteria</taxon>
        <taxon>Pseudomonadati</taxon>
        <taxon>Bacteroidota</taxon>
        <taxon>Cytophagia</taxon>
        <taxon>Cytophagales</taxon>
        <taxon>Hymenobacteraceae</taxon>
        <taxon>Hymenobacter</taxon>
    </lineage>
</organism>
<dbReference type="EMBL" id="CP115396">
    <property type="protein sequence ID" value="WBO85840.1"/>
    <property type="molecule type" value="Genomic_DNA"/>
</dbReference>
<sequence>MNQINYPEFANDCLHDLIEKQDIFNAAYDINGYENWFYNQATGLLTFSTGDDELNFKYVEIGTFSKKSNTWKWSWDNEHTLPSVKDEAIQLKEFGAKYGYEKLTEGYFASSEEEAWEFTAIAAKLIKGIGAYRPTSEQLLIFMVLTEFVDTETAKNVKDLYVECGKHEYRRRAFVCSHLMARKKVGFEESFDTYENMELHDEDDYQAWCNECEVVRQQEDGWNEKSMEFADIRVVCEQCYFEMKEINLGYR</sequence>
<proteinExistence type="predicted"/>
<protein>
    <submittedName>
        <fullName evidence="1">Uncharacterized protein</fullName>
    </submittedName>
</protein>
<evidence type="ECO:0000313" key="1">
    <source>
        <dbReference type="EMBL" id="WBO85840.1"/>
    </source>
</evidence>
<dbReference type="Proteomes" id="UP001211872">
    <property type="component" value="Chromosome"/>
</dbReference>
<dbReference type="Pfam" id="PF21813">
    <property type="entry name" value="DUF6882"/>
    <property type="match status" value="1"/>
</dbReference>
<accession>A0ABY7PSF9</accession>
<keyword evidence="2" id="KW-1185">Reference proteome</keyword>